<dbReference type="PANTHER" id="PTHR43397">
    <property type="entry name" value="ERGOTHIONEINE BIOSYNTHESIS PROTEIN 1"/>
    <property type="match status" value="1"/>
</dbReference>
<keyword evidence="5" id="KW-1185">Reference proteome</keyword>
<name>A0A210R5S3_MIZYE</name>
<evidence type="ECO:0000313" key="5">
    <source>
        <dbReference type="Proteomes" id="UP000242188"/>
    </source>
</evidence>
<dbReference type="GO" id="GO:0032259">
    <property type="term" value="P:methylation"/>
    <property type="evidence" value="ECO:0007669"/>
    <property type="project" value="UniProtKB-KW"/>
</dbReference>
<dbReference type="STRING" id="6573.A0A210R5S3"/>
<dbReference type="OrthoDB" id="4190at2759"/>
<protein>
    <submittedName>
        <fullName evidence="4">Histidine-specific methyltransferase EgtD</fullName>
    </submittedName>
</protein>
<evidence type="ECO:0000256" key="2">
    <source>
        <dbReference type="ARBA" id="ARBA00022679"/>
    </source>
</evidence>
<dbReference type="Proteomes" id="UP000242188">
    <property type="component" value="Unassembled WGS sequence"/>
</dbReference>
<dbReference type="InterPro" id="IPR029063">
    <property type="entry name" value="SAM-dependent_MTases_sf"/>
</dbReference>
<reference evidence="4 5" key="1">
    <citation type="journal article" date="2017" name="Nat. Ecol. Evol.">
        <title>Scallop genome provides insights into evolution of bilaterian karyotype and development.</title>
        <authorList>
            <person name="Wang S."/>
            <person name="Zhang J."/>
            <person name="Jiao W."/>
            <person name="Li J."/>
            <person name="Xun X."/>
            <person name="Sun Y."/>
            <person name="Guo X."/>
            <person name="Huan P."/>
            <person name="Dong B."/>
            <person name="Zhang L."/>
            <person name="Hu X."/>
            <person name="Sun X."/>
            <person name="Wang J."/>
            <person name="Zhao C."/>
            <person name="Wang Y."/>
            <person name="Wang D."/>
            <person name="Huang X."/>
            <person name="Wang R."/>
            <person name="Lv J."/>
            <person name="Li Y."/>
            <person name="Zhang Z."/>
            <person name="Liu B."/>
            <person name="Lu W."/>
            <person name="Hui Y."/>
            <person name="Liang J."/>
            <person name="Zhou Z."/>
            <person name="Hou R."/>
            <person name="Li X."/>
            <person name="Liu Y."/>
            <person name="Li H."/>
            <person name="Ning X."/>
            <person name="Lin Y."/>
            <person name="Zhao L."/>
            <person name="Xing Q."/>
            <person name="Dou J."/>
            <person name="Li Y."/>
            <person name="Mao J."/>
            <person name="Guo H."/>
            <person name="Dou H."/>
            <person name="Li T."/>
            <person name="Mu C."/>
            <person name="Jiang W."/>
            <person name="Fu Q."/>
            <person name="Fu X."/>
            <person name="Miao Y."/>
            <person name="Liu J."/>
            <person name="Yu Q."/>
            <person name="Li R."/>
            <person name="Liao H."/>
            <person name="Li X."/>
            <person name="Kong Y."/>
            <person name="Jiang Z."/>
            <person name="Chourrout D."/>
            <person name="Li R."/>
            <person name="Bao Z."/>
        </authorList>
    </citation>
    <scope>NUCLEOTIDE SEQUENCE [LARGE SCALE GENOMIC DNA]</scope>
    <source>
        <strain evidence="4 5">PY_sf001</strain>
    </source>
</reference>
<organism evidence="4 5">
    <name type="scientific">Mizuhopecten yessoensis</name>
    <name type="common">Japanese scallop</name>
    <name type="synonym">Patinopecten yessoensis</name>
    <dbReference type="NCBI Taxonomy" id="6573"/>
    <lineage>
        <taxon>Eukaryota</taxon>
        <taxon>Metazoa</taxon>
        <taxon>Spiralia</taxon>
        <taxon>Lophotrochozoa</taxon>
        <taxon>Mollusca</taxon>
        <taxon>Bivalvia</taxon>
        <taxon>Autobranchia</taxon>
        <taxon>Pteriomorphia</taxon>
        <taxon>Pectinida</taxon>
        <taxon>Pectinoidea</taxon>
        <taxon>Pectinidae</taxon>
        <taxon>Mizuhopecten</taxon>
    </lineage>
</organism>
<evidence type="ECO:0000313" key="4">
    <source>
        <dbReference type="EMBL" id="OWF56372.1"/>
    </source>
</evidence>
<dbReference type="InterPro" id="IPR019257">
    <property type="entry name" value="MeTrfase_dom"/>
</dbReference>
<feature type="domain" description="Histidine-specific methyltransferase SAM-dependent" evidence="3">
    <location>
        <begin position="6"/>
        <end position="316"/>
    </location>
</feature>
<keyword evidence="1 4" id="KW-0489">Methyltransferase</keyword>
<evidence type="ECO:0000256" key="1">
    <source>
        <dbReference type="ARBA" id="ARBA00022603"/>
    </source>
</evidence>
<dbReference type="Gene3D" id="3.40.50.150">
    <property type="entry name" value="Vaccinia Virus protein VP39"/>
    <property type="match status" value="1"/>
</dbReference>
<sequence>MGEDAKQALVKGLTSTPKYIPSWYSYDETGSELGFKCTVENPGYYFSRSETCTLQNYVQDIIPRVPYGLTLIDIGSGNCKKTKFVINELLQRQNGLSYYPVDISEEFLLKSVKDLSEEYDDSLVITPIPADYEKGIEQLKNMEGPKVILFFGCLISLSFEDQVNTLRMISTIMTAKCRLVFSADITQNREAVLKAYNDDAGFQQKFRQNGITRLNKEEGSQIDMDVFKYEADFIQNSSSKYMSYVTGYVTAKGAVLYPIPGLGIDLRMEKGERLYLHEGAGISCKYTLQQLQNIVEKAGLRLEETWTDEERHAVLCRCKIV</sequence>
<dbReference type="EMBL" id="NEDP02000210">
    <property type="protein sequence ID" value="OWF56372.1"/>
    <property type="molecule type" value="Genomic_DNA"/>
</dbReference>
<comment type="caution">
    <text evidence="4">The sequence shown here is derived from an EMBL/GenBank/DDBJ whole genome shotgun (WGS) entry which is preliminary data.</text>
</comment>
<accession>A0A210R5S3</accession>
<gene>
    <name evidence="4" type="ORF">KP79_PYT14400</name>
</gene>
<dbReference type="SUPFAM" id="SSF53335">
    <property type="entry name" value="S-adenosyl-L-methionine-dependent methyltransferases"/>
    <property type="match status" value="1"/>
</dbReference>
<evidence type="ECO:0000259" key="3">
    <source>
        <dbReference type="Pfam" id="PF10017"/>
    </source>
</evidence>
<dbReference type="Pfam" id="PF10017">
    <property type="entry name" value="Methyltransf_33"/>
    <property type="match status" value="1"/>
</dbReference>
<proteinExistence type="predicted"/>
<dbReference type="InterPro" id="IPR051128">
    <property type="entry name" value="EgtD_Methyltrsf_superfamily"/>
</dbReference>
<dbReference type="AlphaFoldDB" id="A0A210R5S3"/>
<dbReference type="PIRSF" id="PIRSF018005">
    <property type="entry name" value="UCP018005"/>
    <property type="match status" value="1"/>
</dbReference>
<dbReference type="InterPro" id="IPR017804">
    <property type="entry name" value="MeTrfase_EgtD-like"/>
</dbReference>
<dbReference type="PANTHER" id="PTHR43397:SF1">
    <property type="entry name" value="ERGOTHIONEINE BIOSYNTHESIS PROTEIN 1"/>
    <property type="match status" value="1"/>
</dbReference>
<dbReference type="GO" id="GO:0008168">
    <property type="term" value="F:methyltransferase activity"/>
    <property type="evidence" value="ECO:0007669"/>
    <property type="project" value="UniProtKB-KW"/>
</dbReference>
<keyword evidence="2 4" id="KW-0808">Transferase</keyword>